<dbReference type="EMBL" id="SRLO01000513">
    <property type="protein sequence ID" value="TNN53541.1"/>
    <property type="molecule type" value="Genomic_DNA"/>
</dbReference>
<evidence type="ECO:0000313" key="2">
    <source>
        <dbReference type="EMBL" id="TNN53541.1"/>
    </source>
</evidence>
<keyword evidence="3" id="KW-1185">Reference proteome</keyword>
<feature type="compositionally biased region" description="Polar residues" evidence="1">
    <location>
        <begin position="105"/>
        <end position="118"/>
    </location>
</feature>
<name>A0A4Z2GK09_9TELE</name>
<feature type="compositionally biased region" description="Polar residues" evidence="1">
    <location>
        <begin position="126"/>
        <end position="139"/>
    </location>
</feature>
<protein>
    <submittedName>
        <fullName evidence="2">Uncharacterized protein</fullName>
    </submittedName>
</protein>
<dbReference type="AlphaFoldDB" id="A0A4Z2GK09"/>
<evidence type="ECO:0000256" key="1">
    <source>
        <dbReference type="SAM" id="MobiDB-lite"/>
    </source>
</evidence>
<dbReference type="Proteomes" id="UP000314294">
    <property type="component" value="Unassembled WGS sequence"/>
</dbReference>
<reference evidence="2 3" key="1">
    <citation type="submission" date="2019-03" db="EMBL/GenBank/DDBJ databases">
        <title>First draft genome of Liparis tanakae, snailfish: a comprehensive survey of snailfish specific genes.</title>
        <authorList>
            <person name="Kim W."/>
            <person name="Song I."/>
            <person name="Jeong J.-H."/>
            <person name="Kim D."/>
            <person name="Kim S."/>
            <person name="Ryu S."/>
            <person name="Song J.Y."/>
            <person name="Lee S.K."/>
        </authorList>
    </citation>
    <scope>NUCLEOTIDE SEQUENCE [LARGE SCALE GENOMIC DNA]</scope>
    <source>
        <tissue evidence="2">Muscle</tissue>
    </source>
</reference>
<sequence length="158" mass="17574">MWGTEQWTVMRENEGGGGGGGGRGGRVMRGGRWCQSGGRKSEGKLFRRHCCTETERETGNGTAVEVTTKSIKILFYLSDKQMKHVRETMQRSERVTEWTISTKTSNGYGLENVFSQDAQKPKTCSDSKATSESTPSSASILADMRREKGNEVRPLETR</sequence>
<accession>A0A4Z2GK09</accession>
<proteinExistence type="predicted"/>
<feature type="region of interest" description="Disordered" evidence="1">
    <location>
        <begin position="1"/>
        <end position="27"/>
    </location>
</feature>
<gene>
    <name evidence="2" type="ORF">EYF80_036241</name>
</gene>
<feature type="region of interest" description="Disordered" evidence="1">
    <location>
        <begin position="105"/>
        <end position="158"/>
    </location>
</feature>
<organism evidence="2 3">
    <name type="scientific">Liparis tanakae</name>
    <name type="common">Tanaka's snailfish</name>
    <dbReference type="NCBI Taxonomy" id="230148"/>
    <lineage>
        <taxon>Eukaryota</taxon>
        <taxon>Metazoa</taxon>
        <taxon>Chordata</taxon>
        <taxon>Craniata</taxon>
        <taxon>Vertebrata</taxon>
        <taxon>Euteleostomi</taxon>
        <taxon>Actinopterygii</taxon>
        <taxon>Neopterygii</taxon>
        <taxon>Teleostei</taxon>
        <taxon>Neoteleostei</taxon>
        <taxon>Acanthomorphata</taxon>
        <taxon>Eupercaria</taxon>
        <taxon>Perciformes</taxon>
        <taxon>Cottioidei</taxon>
        <taxon>Cottales</taxon>
        <taxon>Liparidae</taxon>
        <taxon>Liparis</taxon>
    </lineage>
</organism>
<evidence type="ECO:0000313" key="3">
    <source>
        <dbReference type="Proteomes" id="UP000314294"/>
    </source>
</evidence>
<comment type="caution">
    <text evidence="2">The sequence shown here is derived from an EMBL/GenBank/DDBJ whole genome shotgun (WGS) entry which is preliminary data.</text>
</comment>
<feature type="compositionally biased region" description="Basic and acidic residues" evidence="1">
    <location>
        <begin position="143"/>
        <end position="158"/>
    </location>
</feature>
<feature type="compositionally biased region" description="Gly residues" evidence="1">
    <location>
        <begin position="15"/>
        <end position="27"/>
    </location>
</feature>